<organism evidence="1 2">
    <name type="scientific">Hyaloscypha hepaticicola</name>
    <dbReference type="NCBI Taxonomy" id="2082293"/>
    <lineage>
        <taxon>Eukaryota</taxon>
        <taxon>Fungi</taxon>
        <taxon>Dikarya</taxon>
        <taxon>Ascomycota</taxon>
        <taxon>Pezizomycotina</taxon>
        <taxon>Leotiomycetes</taxon>
        <taxon>Helotiales</taxon>
        <taxon>Hyaloscyphaceae</taxon>
        <taxon>Hyaloscypha</taxon>
    </lineage>
</organism>
<dbReference type="AlphaFoldDB" id="A0A2J6PPM9"/>
<dbReference type="Proteomes" id="UP000235672">
    <property type="component" value="Unassembled WGS sequence"/>
</dbReference>
<dbReference type="InterPro" id="IPR038883">
    <property type="entry name" value="AN11006-like"/>
</dbReference>
<dbReference type="PANTHER" id="PTHR42085">
    <property type="entry name" value="F-BOX DOMAIN-CONTAINING PROTEIN"/>
    <property type="match status" value="1"/>
</dbReference>
<sequence>MLSSGSHYPTYPKPAVESPFMKLPVEMRTLIYSYLVPKTRVPSRISKGKLESLKTDSALSLLRTNRQIYHELLELWYSSTRYCLSLKENDLFFANKRIGSISSLPLGFWFIKCLSLAIRLEYLSLDHASKLDNWESQVLQMRLNQVKKRGGFFLHIWPWKSKDSRYRCSASTYVLRRPGDSCK</sequence>
<proteinExistence type="predicted"/>
<gene>
    <name evidence="1" type="ORF">NA56DRAFT_327451</name>
</gene>
<accession>A0A2J6PPM9</accession>
<dbReference type="PANTHER" id="PTHR42085:SF1">
    <property type="entry name" value="F-BOX DOMAIN-CONTAINING PROTEIN"/>
    <property type="match status" value="1"/>
</dbReference>
<protein>
    <recommendedName>
        <fullName evidence="3">F-box domain-containing protein</fullName>
    </recommendedName>
</protein>
<dbReference type="EMBL" id="KZ613510">
    <property type="protein sequence ID" value="PMD15856.1"/>
    <property type="molecule type" value="Genomic_DNA"/>
</dbReference>
<evidence type="ECO:0000313" key="1">
    <source>
        <dbReference type="EMBL" id="PMD15856.1"/>
    </source>
</evidence>
<name>A0A2J6PPM9_9HELO</name>
<evidence type="ECO:0008006" key="3">
    <source>
        <dbReference type="Google" id="ProtNLM"/>
    </source>
</evidence>
<dbReference type="OrthoDB" id="3510794at2759"/>
<reference evidence="1 2" key="1">
    <citation type="submission" date="2016-05" db="EMBL/GenBank/DDBJ databases">
        <title>A degradative enzymes factory behind the ericoid mycorrhizal symbiosis.</title>
        <authorList>
            <consortium name="DOE Joint Genome Institute"/>
            <person name="Martino E."/>
            <person name="Morin E."/>
            <person name="Grelet G."/>
            <person name="Kuo A."/>
            <person name="Kohler A."/>
            <person name="Daghino S."/>
            <person name="Barry K."/>
            <person name="Choi C."/>
            <person name="Cichocki N."/>
            <person name="Clum A."/>
            <person name="Copeland A."/>
            <person name="Hainaut M."/>
            <person name="Haridas S."/>
            <person name="Labutti K."/>
            <person name="Lindquist E."/>
            <person name="Lipzen A."/>
            <person name="Khouja H.-R."/>
            <person name="Murat C."/>
            <person name="Ohm R."/>
            <person name="Olson A."/>
            <person name="Spatafora J."/>
            <person name="Veneault-Fourrey C."/>
            <person name="Henrissat B."/>
            <person name="Grigoriev I."/>
            <person name="Martin F."/>
            <person name="Perotto S."/>
        </authorList>
    </citation>
    <scope>NUCLEOTIDE SEQUENCE [LARGE SCALE GENOMIC DNA]</scope>
    <source>
        <strain evidence="1 2">UAMH 7357</strain>
    </source>
</reference>
<evidence type="ECO:0000313" key="2">
    <source>
        <dbReference type="Proteomes" id="UP000235672"/>
    </source>
</evidence>
<dbReference type="STRING" id="1745343.A0A2J6PPM9"/>
<keyword evidence="2" id="KW-1185">Reference proteome</keyword>